<keyword evidence="3" id="KW-0326">Glycosidase</keyword>
<proteinExistence type="inferred from homology"/>
<dbReference type="EMBL" id="CAJVCH010040417">
    <property type="protein sequence ID" value="CAG7716689.1"/>
    <property type="molecule type" value="Genomic_DNA"/>
</dbReference>
<comment type="caution">
    <text evidence="5">The sequence shown here is derived from an EMBL/GenBank/DDBJ whole genome shotgun (WGS) entry which is preliminary data.</text>
</comment>
<dbReference type="PANTHER" id="PTHR10353">
    <property type="entry name" value="GLYCOSYL HYDROLASE"/>
    <property type="match status" value="1"/>
</dbReference>
<protein>
    <submittedName>
        <fullName evidence="5">Uncharacterized protein</fullName>
    </submittedName>
</protein>
<dbReference type="InterPro" id="IPR001360">
    <property type="entry name" value="Glyco_hydro_1"/>
</dbReference>
<feature type="non-terminal residue" evidence="5">
    <location>
        <position position="53"/>
    </location>
</feature>
<dbReference type="AlphaFoldDB" id="A0A8J2NVZ4"/>
<evidence type="ECO:0000256" key="3">
    <source>
        <dbReference type="ARBA" id="ARBA00023295"/>
    </source>
</evidence>
<evidence type="ECO:0000313" key="6">
    <source>
        <dbReference type="Proteomes" id="UP000708208"/>
    </source>
</evidence>
<dbReference type="Proteomes" id="UP000708208">
    <property type="component" value="Unassembled WGS sequence"/>
</dbReference>
<organism evidence="5 6">
    <name type="scientific">Allacma fusca</name>
    <dbReference type="NCBI Taxonomy" id="39272"/>
    <lineage>
        <taxon>Eukaryota</taxon>
        <taxon>Metazoa</taxon>
        <taxon>Ecdysozoa</taxon>
        <taxon>Arthropoda</taxon>
        <taxon>Hexapoda</taxon>
        <taxon>Collembola</taxon>
        <taxon>Symphypleona</taxon>
        <taxon>Sminthuridae</taxon>
        <taxon>Allacma</taxon>
    </lineage>
</organism>
<keyword evidence="2" id="KW-0378">Hydrolase</keyword>
<gene>
    <name evidence="5" type="ORF">AFUS01_LOCUS6184</name>
</gene>
<evidence type="ECO:0000256" key="2">
    <source>
        <dbReference type="ARBA" id="ARBA00022801"/>
    </source>
</evidence>
<dbReference type="Pfam" id="PF00232">
    <property type="entry name" value="Glyco_hydro_1"/>
    <property type="match status" value="1"/>
</dbReference>
<evidence type="ECO:0000256" key="1">
    <source>
        <dbReference type="ARBA" id="ARBA00010838"/>
    </source>
</evidence>
<sequence length="53" mass="6341">AWSLLDNFEWERGYSERFGVHWVNFTDPVRPRVPKESVKFLKRLFSQNGLVDS</sequence>
<comment type="similarity">
    <text evidence="1 4">Belongs to the glycosyl hydrolase 1 family.</text>
</comment>
<dbReference type="OrthoDB" id="65569at2759"/>
<name>A0A8J2NVZ4_9HEXA</name>
<dbReference type="GO" id="GO:0008422">
    <property type="term" value="F:beta-glucosidase activity"/>
    <property type="evidence" value="ECO:0007669"/>
    <property type="project" value="TreeGrafter"/>
</dbReference>
<evidence type="ECO:0000313" key="5">
    <source>
        <dbReference type="EMBL" id="CAG7716689.1"/>
    </source>
</evidence>
<accession>A0A8J2NVZ4</accession>
<reference evidence="5" key="1">
    <citation type="submission" date="2021-06" db="EMBL/GenBank/DDBJ databases">
        <authorList>
            <person name="Hodson N. C."/>
            <person name="Mongue J. A."/>
            <person name="Jaron S. K."/>
        </authorList>
    </citation>
    <scope>NUCLEOTIDE SEQUENCE</scope>
</reference>
<keyword evidence="6" id="KW-1185">Reference proteome</keyword>
<dbReference type="PANTHER" id="PTHR10353:SF36">
    <property type="entry name" value="LP05116P"/>
    <property type="match status" value="1"/>
</dbReference>
<dbReference type="GO" id="GO:0005975">
    <property type="term" value="P:carbohydrate metabolic process"/>
    <property type="evidence" value="ECO:0007669"/>
    <property type="project" value="InterPro"/>
</dbReference>
<evidence type="ECO:0000256" key="4">
    <source>
        <dbReference type="RuleBase" id="RU003690"/>
    </source>
</evidence>